<organism evidence="1 2">
    <name type="scientific">Aspergillus transmontanensis</name>
    <dbReference type="NCBI Taxonomy" id="1034304"/>
    <lineage>
        <taxon>Eukaryota</taxon>
        <taxon>Fungi</taxon>
        <taxon>Dikarya</taxon>
        <taxon>Ascomycota</taxon>
        <taxon>Pezizomycotina</taxon>
        <taxon>Eurotiomycetes</taxon>
        <taxon>Eurotiomycetidae</taxon>
        <taxon>Eurotiales</taxon>
        <taxon>Aspergillaceae</taxon>
        <taxon>Aspergillus</taxon>
        <taxon>Aspergillus subgen. Circumdati</taxon>
    </lineage>
</organism>
<keyword evidence="2" id="KW-1185">Reference proteome</keyword>
<sequence>MHHDHAHRRAVVVKGSGDLDIILDACSASTSHFTAAIWSCVRACICVCVCLKKKRVDLALLIIAEKFLKDAGVY</sequence>
<gene>
    <name evidence="1" type="ORF">BDV41DRAFT_530435</name>
</gene>
<reference evidence="2" key="1">
    <citation type="submission" date="2019-04" db="EMBL/GenBank/DDBJ databases">
        <title>Friends and foes A comparative genomics studyof 23 Aspergillus species from section Flavi.</title>
        <authorList>
            <consortium name="DOE Joint Genome Institute"/>
            <person name="Kjaerbolling I."/>
            <person name="Vesth T."/>
            <person name="Frisvad J.C."/>
            <person name="Nybo J.L."/>
            <person name="Theobald S."/>
            <person name="Kildgaard S."/>
            <person name="Isbrandt T."/>
            <person name="Kuo A."/>
            <person name="Sato A."/>
            <person name="Lyhne E.K."/>
            <person name="Kogle M.E."/>
            <person name="Wiebenga A."/>
            <person name="Kun R.S."/>
            <person name="Lubbers R.J."/>
            <person name="Makela M.R."/>
            <person name="Barry K."/>
            <person name="Chovatia M."/>
            <person name="Clum A."/>
            <person name="Daum C."/>
            <person name="Haridas S."/>
            <person name="He G."/>
            <person name="LaButti K."/>
            <person name="Lipzen A."/>
            <person name="Mondo S."/>
            <person name="Riley R."/>
            <person name="Salamov A."/>
            <person name="Simmons B.A."/>
            <person name="Magnuson J.K."/>
            <person name="Henrissat B."/>
            <person name="Mortensen U.H."/>
            <person name="Larsen T.O."/>
            <person name="Devries R.P."/>
            <person name="Grigoriev I.V."/>
            <person name="Machida M."/>
            <person name="Baker S.E."/>
            <person name="Andersen M.R."/>
        </authorList>
    </citation>
    <scope>NUCLEOTIDE SEQUENCE [LARGE SCALE GENOMIC DNA]</scope>
    <source>
        <strain evidence="2">CBS 130015</strain>
    </source>
</reference>
<dbReference type="EMBL" id="ML738311">
    <property type="protein sequence ID" value="KAE8315588.1"/>
    <property type="molecule type" value="Genomic_DNA"/>
</dbReference>
<name>A0A5N6W506_9EURO</name>
<proteinExistence type="predicted"/>
<evidence type="ECO:0000313" key="2">
    <source>
        <dbReference type="Proteomes" id="UP000325433"/>
    </source>
</evidence>
<dbReference type="AlphaFoldDB" id="A0A5N6W506"/>
<evidence type="ECO:0000313" key="1">
    <source>
        <dbReference type="EMBL" id="KAE8315588.1"/>
    </source>
</evidence>
<dbReference type="Proteomes" id="UP000325433">
    <property type="component" value="Unassembled WGS sequence"/>
</dbReference>
<protein>
    <submittedName>
        <fullName evidence="1">Uncharacterized protein</fullName>
    </submittedName>
</protein>
<accession>A0A5N6W506</accession>